<feature type="compositionally biased region" description="Basic and acidic residues" evidence="1">
    <location>
        <begin position="27"/>
        <end position="38"/>
    </location>
</feature>
<evidence type="ECO:0000256" key="1">
    <source>
        <dbReference type="SAM" id="MobiDB-lite"/>
    </source>
</evidence>
<feature type="compositionally biased region" description="Low complexity" evidence="1">
    <location>
        <begin position="1"/>
        <end position="13"/>
    </location>
</feature>
<reference evidence="2" key="1">
    <citation type="journal article" date="2021" name="bioRxiv">
        <title>Whole Genome Assembly and Annotation of Northern Wild Rice, Zizania palustris L., Supports a Whole Genome Duplication in the Zizania Genus.</title>
        <authorList>
            <person name="Haas M."/>
            <person name="Kono T."/>
            <person name="Macchietto M."/>
            <person name="Millas R."/>
            <person name="McGilp L."/>
            <person name="Shao M."/>
            <person name="Duquette J."/>
            <person name="Hirsch C.N."/>
            <person name="Kimball J."/>
        </authorList>
    </citation>
    <scope>NUCLEOTIDE SEQUENCE</scope>
    <source>
        <tissue evidence="2">Fresh leaf tissue</tissue>
    </source>
</reference>
<reference evidence="2" key="2">
    <citation type="submission" date="2021-02" db="EMBL/GenBank/DDBJ databases">
        <authorList>
            <person name="Kimball J.A."/>
            <person name="Haas M.W."/>
            <person name="Macchietto M."/>
            <person name="Kono T."/>
            <person name="Duquette J."/>
            <person name="Shao M."/>
        </authorList>
    </citation>
    <scope>NUCLEOTIDE SEQUENCE</scope>
    <source>
        <tissue evidence="2">Fresh leaf tissue</tissue>
    </source>
</reference>
<protein>
    <submittedName>
        <fullName evidence="2">Uncharacterized protein</fullName>
    </submittedName>
</protein>
<proteinExistence type="predicted"/>
<dbReference type="Proteomes" id="UP000729402">
    <property type="component" value="Unassembled WGS sequence"/>
</dbReference>
<sequence>MSQGSSRSLLGRSPRAPVEALQSELHELSERLREREEQGGANVTTTEASSSSCNGGGEEVNDDKRHDAAGCCLDLEPPESYVLGGVTCHTPTDVSAVDSDQYDDELDYDEGLIPESFCATPELWEPWPLVEWNAVA</sequence>
<gene>
    <name evidence="2" type="ORF">GUJ93_ZPchr0004g39161</name>
</gene>
<name>A0A8J5SGR8_ZIZPA</name>
<comment type="caution">
    <text evidence="2">The sequence shown here is derived from an EMBL/GenBank/DDBJ whole genome shotgun (WGS) entry which is preliminary data.</text>
</comment>
<accession>A0A8J5SGR8</accession>
<evidence type="ECO:0000313" key="2">
    <source>
        <dbReference type="EMBL" id="KAG8065534.1"/>
    </source>
</evidence>
<dbReference type="EMBL" id="JAAALK010000285">
    <property type="protein sequence ID" value="KAG8065534.1"/>
    <property type="molecule type" value="Genomic_DNA"/>
</dbReference>
<feature type="region of interest" description="Disordered" evidence="1">
    <location>
        <begin position="1"/>
        <end position="20"/>
    </location>
</feature>
<feature type="compositionally biased region" description="Polar residues" evidence="1">
    <location>
        <begin position="41"/>
        <end position="53"/>
    </location>
</feature>
<feature type="region of interest" description="Disordered" evidence="1">
    <location>
        <begin position="27"/>
        <end position="63"/>
    </location>
</feature>
<evidence type="ECO:0000313" key="3">
    <source>
        <dbReference type="Proteomes" id="UP000729402"/>
    </source>
</evidence>
<keyword evidence="3" id="KW-1185">Reference proteome</keyword>
<dbReference type="AlphaFoldDB" id="A0A8J5SGR8"/>
<organism evidence="2 3">
    <name type="scientific">Zizania palustris</name>
    <name type="common">Northern wild rice</name>
    <dbReference type="NCBI Taxonomy" id="103762"/>
    <lineage>
        <taxon>Eukaryota</taxon>
        <taxon>Viridiplantae</taxon>
        <taxon>Streptophyta</taxon>
        <taxon>Embryophyta</taxon>
        <taxon>Tracheophyta</taxon>
        <taxon>Spermatophyta</taxon>
        <taxon>Magnoliopsida</taxon>
        <taxon>Liliopsida</taxon>
        <taxon>Poales</taxon>
        <taxon>Poaceae</taxon>
        <taxon>BOP clade</taxon>
        <taxon>Oryzoideae</taxon>
        <taxon>Oryzeae</taxon>
        <taxon>Zizaniinae</taxon>
        <taxon>Zizania</taxon>
    </lineage>
</organism>